<dbReference type="Gene3D" id="1.10.10.10">
    <property type="entry name" value="Winged helix-like DNA-binding domain superfamily/Winged helix DNA-binding domain"/>
    <property type="match status" value="1"/>
</dbReference>
<sequence length="260" mass="29755">MTNEELAERIQAAEKDLIPTLWGQVRKLIVKLSFRCLPRDGSSLLELSDFEQAGFIATMKAVADFDPTSGFSFTTYLTNHFKNAAREVLGIRSHGKRDLIAGAVSLDQPLKPDDELTLSDSLPDDSTLRLYDDLIDKMAQREEAGTVLDRVKILSPLNGEIFKERYVLNLSLPAIAERHRISVREARSRAREALRRIRNDYMIRLLWERRIDDQTRFYRHKGVAAFGSSWSSAVEDTVLERERLKRSHPRGILLLTDSKE</sequence>
<dbReference type="InterPro" id="IPR013324">
    <property type="entry name" value="RNA_pol_sigma_r3/r4-like"/>
</dbReference>
<dbReference type="EMBL" id="LR746496">
    <property type="protein sequence ID" value="CAA7602448.1"/>
    <property type="molecule type" value="Genomic_DNA"/>
</dbReference>
<evidence type="ECO:0000256" key="4">
    <source>
        <dbReference type="ARBA" id="ARBA00023163"/>
    </source>
</evidence>
<dbReference type="EMBL" id="CDGJ01000005">
    <property type="protein sequence ID" value="CEJ05903.1"/>
    <property type="molecule type" value="Genomic_DNA"/>
</dbReference>
<evidence type="ECO:0000256" key="3">
    <source>
        <dbReference type="ARBA" id="ARBA00023125"/>
    </source>
</evidence>
<name>A0A8S0W4I5_9FIRM</name>
<dbReference type="Proteomes" id="UP001071230">
    <property type="component" value="Unassembled WGS sequence"/>
</dbReference>
<dbReference type="Proteomes" id="UP000836597">
    <property type="component" value="Chromosome"/>
</dbReference>
<evidence type="ECO:0000313" key="8">
    <source>
        <dbReference type="Proteomes" id="UP001071230"/>
    </source>
</evidence>
<accession>A0A8S0W4I5</accession>
<protein>
    <submittedName>
        <fullName evidence="6 7">RNA polymerase sigma factor, sigma-70</fullName>
    </submittedName>
</protein>
<evidence type="ECO:0000256" key="2">
    <source>
        <dbReference type="ARBA" id="ARBA00023082"/>
    </source>
</evidence>
<keyword evidence="8" id="KW-1185">Reference proteome</keyword>
<dbReference type="InterPro" id="IPR013325">
    <property type="entry name" value="RNA_pol_sigma_r2"/>
</dbReference>
<dbReference type="KEGG" id="aacx:DEACI_3122"/>
<dbReference type="SUPFAM" id="SSF88659">
    <property type="entry name" value="Sigma3 and sigma4 domains of RNA polymerase sigma factors"/>
    <property type="match status" value="1"/>
</dbReference>
<dbReference type="InterPro" id="IPR007627">
    <property type="entry name" value="RNA_pol_sigma70_r2"/>
</dbReference>
<dbReference type="RefSeq" id="WP_240985814.1">
    <property type="nucleotide sequence ID" value="NZ_CDGJ01000005.1"/>
</dbReference>
<dbReference type="NCBIfam" id="TIGR02937">
    <property type="entry name" value="sigma70-ECF"/>
    <property type="match status" value="1"/>
</dbReference>
<dbReference type="GO" id="GO:0006352">
    <property type="term" value="P:DNA-templated transcription initiation"/>
    <property type="evidence" value="ECO:0007669"/>
    <property type="project" value="InterPro"/>
</dbReference>
<reference evidence="6" key="2">
    <citation type="submission" date="2020-01" db="EMBL/GenBank/DDBJ databases">
        <authorList>
            <person name="Hornung B."/>
        </authorList>
    </citation>
    <scope>NUCLEOTIDE SEQUENCE</scope>
    <source>
        <strain evidence="6">PacBioINE</strain>
    </source>
</reference>
<dbReference type="Gene3D" id="1.10.1740.10">
    <property type="match status" value="1"/>
</dbReference>
<feature type="domain" description="RNA polymerase sigma-70 region 2" evidence="5">
    <location>
        <begin position="25"/>
        <end position="86"/>
    </location>
</feature>
<keyword evidence="4" id="KW-0804">Transcription</keyword>
<reference evidence="7" key="1">
    <citation type="submission" date="2014-11" db="EMBL/GenBank/DDBJ databases">
        <authorList>
            <person name="Hornung B.V."/>
        </authorList>
    </citation>
    <scope>NUCLEOTIDE SEQUENCE</scope>
    <source>
        <strain evidence="7">INE</strain>
    </source>
</reference>
<dbReference type="InterPro" id="IPR036388">
    <property type="entry name" value="WH-like_DNA-bd_sf"/>
</dbReference>
<evidence type="ECO:0000259" key="5">
    <source>
        <dbReference type="Pfam" id="PF04542"/>
    </source>
</evidence>
<dbReference type="Pfam" id="PF04542">
    <property type="entry name" value="Sigma70_r2"/>
    <property type="match status" value="1"/>
</dbReference>
<proteinExistence type="predicted"/>
<dbReference type="GO" id="GO:0003677">
    <property type="term" value="F:DNA binding"/>
    <property type="evidence" value="ECO:0007669"/>
    <property type="project" value="UniProtKB-KW"/>
</dbReference>
<dbReference type="SUPFAM" id="SSF88946">
    <property type="entry name" value="Sigma2 domain of RNA polymerase sigma factors"/>
    <property type="match status" value="1"/>
</dbReference>
<dbReference type="AlphaFoldDB" id="A0A8S0W4I5"/>
<evidence type="ECO:0000313" key="6">
    <source>
        <dbReference type="EMBL" id="CAA7602448.1"/>
    </source>
</evidence>
<keyword evidence="3" id="KW-0238">DNA-binding</keyword>
<keyword evidence="1" id="KW-0805">Transcription regulation</keyword>
<organism evidence="6">
    <name type="scientific">Acididesulfobacillus acetoxydans</name>
    <dbReference type="NCBI Taxonomy" id="1561005"/>
    <lineage>
        <taxon>Bacteria</taxon>
        <taxon>Bacillati</taxon>
        <taxon>Bacillota</taxon>
        <taxon>Clostridia</taxon>
        <taxon>Eubacteriales</taxon>
        <taxon>Peptococcaceae</taxon>
        <taxon>Acididesulfobacillus</taxon>
    </lineage>
</organism>
<dbReference type="GO" id="GO:0016987">
    <property type="term" value="F:sigma factor activity"/>
    <property type="evidence" value="ECO:0007669"/>
    <property type="project" value="UniProtKB-KW"/>
</dbReference>
<dbReference type="InterPro" id="IPR014284">
    <property type="entry name" value="RNA_pol_sigma-70_dom"/>
</dbReference>
<gene>
    <name evidence="7" type="ORF">DEACI_0323</name>
    <name evidence="6" type="ORF">DEACI_3122</name>
</gene>
<evidence type="ECO:0000313" key="7">
    <source>
        <dbReference type="EMBL" id="CEJ05903.1"/>
    </source>
</evidence>
<keyword evidence="2" id="KW-0731">Sigma factor</keyword>
<dbReference type="PANTHER" id="PTHR30385">
    <property type="entry name" value="SIGMA FACTOR F FLAGELLAR"/>
    <property type="match status" value="1"/>
</dbReference>
<evidence type="ECO:0000256" key="1">
    <source>
        <dbReference type="ARBA" id="ARBA00023015"/>
    </source>
</evidence>